<dbReference type="Proteomes" id="UP000192906">
    <property type="component" value="Unassembled WGS sequence"/>
</dbReference>
<dbReference type="PANTHER" id="PTHR35089:SF1">
    <property type="entry name" value="CHAPERONE PROTEIN SKP"/>
    <property type="match status" value="1"/>
</dbReference>
<dbReference type="PROSITE" id="PS51257">
    <property type="entry name" value="PROKAR_LIPOPROTEIN"/>
    <property type="match status" value="1"/>
</dbReference>
<evidence type="ECO:0000313" key="3">
    <source>
        <dbReference type="EMBL" id="SME89519.1"/>
    </source>
</evidence>
<dbReference type="Pfam" id="PF03938">
    <property type="entry name" value="OmpH"/>
    <property type="match status" value="1"/>
</dbReference>
<dbReference type="STRING" id="1519643.SAMN06295933_0315"/>
<evidence type="ECO:0000256" key="1">
    <source>
        <dbReference type="ARBA" id="ARBA00009091"/>
    </source>
</evidence>
<gene>
    <name evidence="3" type="ORF">SAMN06295933_0315</name>
</gene>
<dbReference type="SMART" id="SM00935">
    <property type="entry name" value="OmpH"/>
    <property type="match status" value="1"/>
</dbReference>
<evidence type="ECO:0000256" key="2">
    <source>
        <dbReference type="ARBA" id="ARBA00022729"/>
    </source>
</evidence>
<dbReference type="OrthoDB" id="5456265at2"/>
<comment type="similarity">
    <text evidence="1">Belongs to the Skp family.</text>
</comment>
<dbReference type="InterPro" id="IPR005632">
    <property type="entry name" value="Chaperone_Skp"/>
</dbReference>
<proteinExistence type="inferred from homology"/>
<dbReference type="RefSeq" id="WP_085097314.1">
    <property type="nucleotide sequence ID" value="NZ_FWZU01000001.1"/>
</dbReference>
<dbReference type="AlphaFoldDB" id="A0A1X7C3V1"/>
<name>A0A1X7C3V1_9BACT</name>
<reference evidence="4" key="1">
    <citation type="submission" date="2017-04" db="EMBL/GenBank/DDBJ databases">
        <authorList>
            <person name="Varghese N."/>
            <person name="Submissions S."/>
        </authorList>
    </citation>
    <scope>NUCLEOTIDE SEQUENCE [LARGE SCALE GENOMIC DNA]</scope>
    <source>
        <strain evidence="4">K3S</strain>
    </source>
</reference>
<dbReference type="PANTHER" id="PTHR35089">
    <property type="entry name" value="CHAPERONE PROTEIN SKP"/>
    <property type="match status" value="1"/>
</dbReference>
<organism evidence="3 4">
    <name type="scientific">Desulfovibrio gilichinskyi</name>
    <dbReference type="NCBI Taxonomy" id="1519643"/>
    <lineage>
        <taxon>Bacteria</taxon>
        <taxon>Pseudomonadati</taxon>
        <taxon>Thermodesulfobacteriota</taxon>
        <taxon>Desulfovibrionia</taxon>
        <taxon>Desulfovibrionales</taxon>
        <taxon>Desulfovibrionaceae</taxon>
        <taxon>Desulfovibrio</taxon>
    </lineage>
</organism>
<keyword evidence="2" id="KW-0732">Signal</keyword>
<dbReference type="InterPro" id="IPR024930">
    <property type="entry name" value="Skp_dom_sf"/>
</dbReference>
<dbReference type="EMBL" id="FWZU01000001">
    <property type="protein sequence ID" value="SME89519.1"/>
    <property type="molecule type" value="Genomic_DNA"/>
</dbReference>
<dbReference type="Gene3D" id="3.30.910.20">
    <property type="entry name" value="Skp domain"/>
    <property type="match status" value="1"/>
</dbReference>
<dbReference type="GO" id="GO:0050821">
    <property type="term" value="P:protein stabilization"/>
    <property type="evidence" value="ECO:0007669"/>
    <property type="project" value="TreeGrafter"/>
</dbReference>
<dbReference type="GO" id="GO:0005829">
    <property type="term" value="C:cytosol"/>
    <property type="evidence" value="ECO:0007669"/>
    <property type="project" value="TreeGrafter"/>
</dbReference>
<keyword evidence="4" id="KW-1185">Reference proteome</keyword>
<evidence type="ECO:0000313" key="4">
    <source>
        <dbReference type="Proteomes" id="UP000192906"/>
    </source>
</evidence>
<sequence length="158" mass="17296">MFKKTLTFVALIVISAFLVGCQQQDSKGAKVGFVDTGKVFKECKAGVEGMAYLKKESEDFQSTFKDMQKELAGNQTEANSAKFQAALSEYQTKMGAEQNRIVGALNGAFTKAVDEYRKENGLDAVFSVESAVSFDEKSEISSAIIDSMNKMDIKIKAE</sequence>
<accession>A0A1X7C3V1</accession>
<protein>
    <submittedName>
        <fullName evidence="3">Outer membrane protein</fullName>
    </submittedName>
</protein>
<dbReference type="SUPFAM" id="SSF111384">
    <property type="entry name" value="OmpH-like"/>
    <property type="match status" value="1"/>
</dbReference>
<dbReference type="GO" id="GO:0051082">
    <property type="term" value="F:unfolded protein binding"/>
    <property type="evidence" value="ECO:0007669"/>
    <property type="project" value="InterPro"/>
</dbReference>